<dbReference type="Proteomes" id="UP001303046">
    <property type="component" value="Unassembled WGS sequence"/>
</dbReference>
<organism evidence="1 2">
    <name type="scientific">Necator americanus</name>
    <name type="common">Human hookworm</name>
    <dbReference type="NCBI Taxonomy" id="51031"/>
    <lineage>
        <taxon>Eukaryota</taxon>
        <taxon>Metazoa</taxon>
        <taxon>Ecdysozoa</taxon>
        <taxon>Nematoda</taxon>
        <taxon>Chromadorea</taxon>
        <taxon>Rhabditida</taxon>
        <taxon>Rhabditina</taxon>
        <taxon>Rhabditomorpha</taxon>
        <taxon>Strongyloidea</taxon>
        <taxon>Ancylostomatidae</taxon>
        <taxon>Bunostominae</taxon>
        <taxon>Necator</taxon>
    </lineage>
</organism>
<sequence length="117" mass="13306">MWESPCGGDRDEIDHIIVSKSFCLTDVAVVPRFYTGSDLRLLRGRFSFTWREQKAEKLRERNPGTIINWDHFATLAGFCEDSAMGTRYMTGSLNTFTTARGRPKISNPQETPVSRNS</sequence>
<name>A0ABR1EXR1_NECAM</name>
<comment type="caution">
    <text evidence="1">The sequence shown here is derived from an EMBL/GenBank/DDBJ whole genome shotgun (WGS) entry which is preliminary data.</text>
</comment>
<dbReference type="EMBL" id="JAVFWL010000011">
    <property type="protein sequence ID" value="KAK6767365.1"/>
    <property type="molecule type" value="Genomic_DNA"/>
</dbReference>
<evidence type="ECO:0000313" key="1">
    <source>
        <dbReference type="EMBL" id="KAK6767365.1"/>
    </source>
</evidence>
<gene>
    <name evidence="1" type="primary">Necator_2022.05.29.01.11.g119</name>
    <name evidence="1" type="ORF">RB195_026566</name>
</gene>
<protein>
    <submittedName>
        <fullName evidence="1">Uncharacterized protein</fullName>
    </submittedName>
</protein>
<reference evidence="1 2" key="1">
    <citation type="submission" date="2023-08" db="EMBL/GenBank/DDBJ databases">
        <title>A Necator americanus chromosomal reference genome.</title>
        <authorList>
            <person name="Ilik V."/>
            <person name="Petrzelkova K.J."/>
            <person name="Pardy F."/>
            <person name="Fuh T."/>
            <person name="Niatou-Singa F.S."/>
            <person name="Gouil Q."/>
            <person name="Baker L."/>
            <person name="Ritchie M.E."/>
            <person name="Jex A.R."/>
            <person name="Gazzola D."/>
            <person name="Li H."/>
            <person name="Toshio Fujiwara R."/>
            <person name="Zhan B."/>
            <person name="Aroian R.V."/>
            <person name="Pafco B."/>
            <person name="Schwarz E.M."/>
        </authorList>
    </citation>
    <scope>NUCLEOTIDE SEQUENCE [LARGE SCALE GENOMIC DNA]</scope>
    <source>
        <strain evidence="1 2">Aroian</strain>
        <tissue evidence="1">Whole animal</tissue>
    </source>
</reference>
<accession>A0ABR1EXR1</accession>
<proteinExistence type="predicted"/>
<evidence type="ECO:0000313" key="2">
    <source>
        <dbReference type="Proteomes" id="UP001303046"/>
    </source>
</evidence>
<keyword evidence="2" id="KW-1185">Reference proteome</keyword>